<sequence length="90" mass="10830">SGWFQRLSKDECTFINGTERVKYVERLIYNREQLLHFDSDVGHYVGDTPYGEIQARYWNSDSVYMERKRAAVDTYCRHNYEGFNPHLTER</sequence>
<comment type="subcellular location">
    <subcellularLocation>
        <location evidence="1">Membrane</location>
        <topology evidence="1">Single-pass type I membrane protein</topology>
    </subcellularLocation>
</comment>
<dbReference type="GO" id="GO:0042613">
    <property type="term" value="C:MHC class II protein complex"/>
    <property type="evidence" value="ECO:0007669"/>
    <property type="project" value="UniProtKB-KW"/>
</dbReference>
<dbReference type="SMART" id="SM00921">
    <property type="entry name" value="MHC_II_beta"/>
    <property type="match status" value="1"/>
</dbReference>
<keyword evidence="6" id="KW-0472">Membrane</keyword>
<dbReference type="InterPro" id="IPR011162">
    <property type="entry name" value="MHC_I/II-like_Ag-recog"/>
</dbReference>
<protein>
    <submittedName>
        <fullName evidence="11">HB2J protein</fullName>
    </submittedName>
</protein>
<dbReference type="Pfam" id="PF00969">
    <property type="entry name" value="MHC_II_beta"/>
    <property type="match status" value="1"/>
</dbReference>
<feature type="domain" description="MHC class II beta chain N-terminal" evidence="10">
    <location>
        <begin position="10"/>
        <end position="84"/>
    </location>
</feature>
<organism evidence="11 12">
    <name type="scientific">Alaudala cheleensis</name>
    <name type="common">Asian short-toed lark</name>
    <dbReference type="NCBI Taxonomy" id="670337"/>
    <lineage>
        <taxon>Eukaryota</taxon>
        <taxon>Metazoa</taxon>
        <taxon>Chordata</taxon>
        <taxon>Craniata</taxon>
        <taxon>Vertebrata</taxon>
        <taxon>Euteleostomi</taxon>
        <taxon>Archelosauria</taxon>
        <taxon>Archosauria</taxon>
        <taxon>Dinosauria</taxon>
        <taxon>Saurischia</taxon>
        <taxon>Theropoda</taxon>
        <taxon>Coelurosauria</taxon>
        <taxon>Aves</taxon>
        <taxon>Neognathae</taxon>
        <taxon>Neoaves</taxon>
        <taxon>Telluraves</taxon>
        <taxon>Australaves</taxon>
        <taxon>Passeriformes</taxon>
        <taxon>Sylvioidea</taxon>
        <taxon>Alaudidae</taxon>
        <taxon>Alaudala</taxon>
    </lineage>
</organism>
<feature type="non-terminal residue" evidence="11">
    <location>
        <position position="90"/>
    </location>
</feature>
<proteinExistence type="predicted"/>
<evidence type="ECO:0000313" key="11">
    <source>
        <dbReference type="EMBL" id="NXQ26460.1"/>
    </source>
</evidence>
<evidence type="ECO:0000256" key="3">
    <source>
        <dbReference type="ARBA" id="ARBA00022859"/>
    </source>
</evidence>
<keyword evidence="9" id="KW-0491">MHC II</keyword>
<keyword evidence="2" id="KW-0812">Transmembrane</keyword>
<evidence type="ECO:0000313" key="12">
    <source>
        <dbReference type="Proteomes" id="UP000571582"/>
    </source>
</evidence>
<evidence type="ECO:0000256" key="8">
    <source>
        <dbReference type="ARBA" id="ARBA00023180"/>
    </source>
</evidence>
<feature type="non-terminal residue" evidence="11">
    <location>
        <position position="1"/>
    </location>
</feature>
<reference evidence="11 12" key="1">
    <citation type="submission" date="2019-09" db="EMBL/GenBank/DDBJ databases">
        <title>Bird 10,000 Genomes (B10K) Project - Family phase.</title>
        <authorList>
            <person name="Zhang G."/>
        </authorList>
    </citation>
    <scope>NUCLEOTIDE SEQUENCE [LARGE SCALE GENOMIC DNA]</scope>
    <source>
        <strain evidence="11">B10K-DU-001-15</strain>
        <tissue evidence="11">Muscle</tissue>
    </source>
</reference>
<dbReference type="SUPFAM" id="SSF54452">
    <property type="entry name" value="MHC antigen-recognition domain"/>
    <property type="match status" value="1"/>
</dbReference>
<evidence type="ECO:0000256" key="5">
    <source>
        <dbReference type="ARBA" id="ARBA00023130"/>
    </source>
</evidence>
<dbReference type="PANTHER" id="PTHR19944">
    <property type="entry name" value="MHC CLASS II-RELATED"/>
    <property type="match status" value="1"/>
</dbReference>
<dbReference type="InterPro" id="IPR050160">
    <property type="entry name" value="MHC/Immunoglobulin"/>
</dbReference>
<gene>
    <name evidence="11" type="primary">H2eb1</name>
    <name evidence="11" type="ORF">ALACHE_R15380</name>
</gene>
<keyword evidence="4" id="KW-1133">Transmembrane helix</keyword>
<evidence type="ECO:0000256" key="7">
    <source>
        <dbReference type="ARBA" id="ARBA00023157"/>
    </source>
</evidence>
<evidence type="ECO:0000256" key="6">
    <source>
        <dbReference type="ARBA" id="ARBA00023136"/>
    </source>
</evidence>
<keyword evidence="5" id="KW-1064">Adaptive immunity</keyword>
<dbReference type="FunFam" id="3.10.320.10:FF:000001">
    <property type="entry name" value="HLA class II histocompatibility antigen, DRB1-1 beta chain"/>
    <property type="match status" value="1"/>
</dbReference>
<dbReference type="AlphaFoldDB" id="A0A7L2BL76"/>
<dbReference type="InterPro" id="IPR000353">
    <property type="entry name" value="MHC_II_b_N"/>
</dbReference>
<dbReference type="Gene3D" id="3.10.320.10">
    <property type="entry name" value="Class II Histocompatibility Antigen, M Beta Chain, Chain B, domain 1"/>
    <property type="match status" value="1"/>
</dbReference>
<dbReference type="PANTHER" id="PTHR19944:SF99">
    <property type="entry name" value="HLA CLASS II HISTOCOMPATIBILITY ANTIGEN, DRB1 BETA CHAIN"/>
    <property type="match status" value="1"/>
</dbReference>
<dbReference type="Proteomes" id="UP000571582">
    <property type="component" value="Unassembled WGS sequence"/>
</dbReference>
<evidence type="ECO:0000256" key="9">
    <source>
        <dbReference type="ARBA" id="ARBA00023182"/>
    </source>
</evidence>
<dbReference type="InterPro" id="IPR014745">
    <property type="entry name" value="MHC_II_a/b_N"/>
</dbReference>
<keyword evidence="12" id="KW-1185">Reference proteome</keyword>
<evidence type="ECO:0000259" key="10">
    <source>
        <dbReference type="SMART" id="SM00921"/>
    </source>
</evidence>
<name>A0A7L2BL76_9PASS</name>
<evidence type="ECO:0000256" key="4">
    <source>
        <dbReference type="ARBA" id="ARBA00022989"/>
    </source>
</evidence>
<accession>A0A7L2BL76</accession>
<keyword evidence="7" id="KW-1015">Disulfide bond</keyword>
<evidence type="ECO:0000256" key="2">
    <source>
        <dbReference type="ARBA" id="ARBA00022692"/>
    </source>
</evidence>
<keyword evidence="8" id="KW-0325">Glycoprotein</keyword>
<dbReference type="GO" id="GO:0002250">
    <property type="term" value="P:adaptive immune response"/>
    <property type="evidence" value="ECO:0007669"/>
    <property type="project" value="UniProtKB-KW"/>
</dbReference>
<dbReference type="GO" id="GO:0002504">
    <property type="term" value="P:antigen processing and presentation of peptide or polysaccharide antigen via MHC class II"/>
    <property type="evidence" value="ECO:0007669"/>
    <property type="project" value="UniProtKB-KW"/>
</dbReference>
<keyword evidence="3" id="KW-0391">Immunity</keyword>
<evidence type="ECO:0000256" key="1">
    <source>
        <dbReference type="ARBA" id="ARBA00004479"/>
    </source>
</evidence>
<comment type="caution">
    <text evidence="11">The sequence shown here is derived from an EMBL/GenBank/DDBJ whole genome shotgun (WGS) entry which is preliminary data.</text>
</comment>
<dbReference type="EMBL" id="VWYE01006737">
    <property type="protein sequence ID" value="NXQ26460.1"/>
    <property type="molecule type" value="Genomic_DNA"/>
</dbReference>